<dbReference type="InterPro" id="IPR054331">
    <property type="entry name" value="LiaF_TM"/>
</dbReference>
<dbReference type="PANTHER" id="PTHR40763:SF5">
    <property type="entry name" value="MEMBRANE PROTEIN"/>
    <property type="match status" value="1"/>
</dbReference>
<feature type="transmembrane region" description="Helical" evidence="1">
    <location>
        <begin position="7"/>
        <end position="24"/>
    </location>
</feature>
<keyword evidence="4" id="KW-1185">Reference proteome</keyword>
<evidence type="ECO:0000313" key="3">
    <source>
        <dbReference type="EMBL" id="MDN5213578.1"/>
    </source>
</evidence>
<evidence type="ECO:0000256" key="1">
    <source>
        <dbReference type="SAM" id="Phobius"/>
    </source>
</evidence>
<keyword evidence="1" id="KW-1133">Transmembrane helix</keyword>
<proteinExistence type="predicted"/>
<dbReference type="Proteomes" id="UP001172083">
    <property type="component" value="Unassembled WGS sequence"/>
</dbReference>
<name>A0ABT8L7A2_9BACT</name>
<gene>
    <name evidence="3" type="ORF">QQ020_16015</name>
</gene>
<feature type="transmembrane region" description="Helical" evidence="1">
    <location>
        <begin position="57"/>
        <end position="77"/>
    </location>
</feature>
<organism evidence="3 4">
    <name type="scientific">Agaribacillus aureus</name>
    <dbReference type="NCBI Taxonomy" id="3051825"/>
    <lineage>
        <taxon>Bacteria</taxon>
        <taxon>Pseudomonadati</taxon>
        <taxon>Bacteroidota</taxon>
        <taxon>Cytophagia</taxon>
        <taxon>Cytophagales</taxon>
        <taxon>Splendidivirgaceae</taxon>
        <taxon>Agaribacillus</taxon>
    </lineage>
</organism>
<feature type="domain" description="LiaF transmembrane" evidence="2">
    <location>
        <begin position="7"/>
        <end position="104"/>
    </location>
</feature>
<protein>
    <submittedName>
        <fullName evidence="3">LiaF-related protein</fullName>
    </submittedName>
</protein>
<keyword evidence="1" id="KW-0472">Membrane</keyword>
<dbReference type="PANTHER" id="PTHR40763">
    <property type="entry name" value="MEMBRANE PROTEIN-RELATED"/>
    <property type="match status" value="1"/>
</dbReference>
<dbReference type="Pfam" id="PF22570">
    <property type="entry name" value="LiaF-TM"/>
    <property type="match status" value="1"/>
</dbReference>
<dbReference type="RefSeq" id="WP_346758916.1">
    <property type="nucleotide sequence ID" value="NZ_JAUJEB010000003.1"/>
</dbReference>
<evidence type="ECO:0000259" key="2">
    <source>
        <dbReference type="Pfam" id="PF22570"/>
    </source>
</evidence>
<reference evidence="3" key="1">
    <citation type="submission" date="2023-06" db="EMBL/GenBank/DDBJ databases">
        <title>Genomic of Agaribacillus aureum.</title>
        <authorList>
            <person name="Wang G."/>
        </authorList>
    </citation>
    <scope>NUCLEOTIDE SEQUENCE</scope>
    <source>
        <strain evidence="3">BMA12</strain>
    </source>
</reference>
<feature type="transmembrane region" description="Helical" evidence="1">
    <location>
        <begin position="30"/>
        <end position="50"/>
    </location>
</feature>
<comment type="caution">
    <text evidence="3">The sequence shown here is derived from an EMBL/GenBank/DDBJ whole genome shotgun (WGS) entry which is preliminary data.</text>
</comment>
<keyword evidence="1" id="KW-0812">Transmembrane</keyword>
<evidence type="ECO:0000313" key="4">
    <source>
        <dbReference type="Proteomes" id="UP001172083"/>
    </source>
</evidence>
<accession>A0ABT8L7A2</accession>
<sequence>MKDKRVLLGGFFILIGIFWILEVVNVIPYYIFKEFFSVPGFSFLLGMFLLATSRHKLLGAIFAVFGGYFLLDEFFYIPYNVERLIIPTFLIIIGAFIIFRGKKKSFDDYEIDPESLDFFDEVSVFGGGEKIINSNNFKGGKITSIFGGSEINLKGAKLGEGNKLIDMFILFGGSKLLIPEDWSVKNEVTAIFGGFSDKRKLDPNAIPDPRKEIVIKGIVLFGGGEIKSF</sequence>
<feature type="transmembrane region" description="Helical" evidence="1">
    <location>
        <begin position="83"/>
        <end position="99"/>
    </location>
</feature>
<dbReference type="EMBL" id="JAUJEB010000003">
    <property type="protein sequence ID" value="MDN5213578.1"/>
    <property type="molecule type" value="Genomic_DNA"/>
</dbReference>